<dbReference type="HOGENOM" id="CLU_483997_0_0_1"/>
<keyword evidence="3" id="KW-1185">Reference proteome</keyword>
<dbReference type="InterPro" id="IPR032675">
    <property type="entry name" value="LRR_dom_sf"/>
</dbReference>
<protein>
    <recommendedName>
        <fullName evidence="1">F-box domain-containing protein</fullName>
    </recommendedName>
</protein>
<dbReference type="OrthoDB" id="2777543at2759"/>
<sequence>MAASQLGLTLSHLLDRPAWDLPERDGPHSEDPFHVADKLTDLDSSLALLQRYRNSLRPIHRIASDILLLIFLEIQDDDDSPLHSTFGCNNWVRLAHVCHRWRSIAFACPLLWTRISTRYPEAVLACLSNSADAPLSLFVSVGVSTETMAYVIGATMPHAGRIRHLYLPSTFENTDLRQTLAPILQSPMPTLETLHVYKVAMDSDCFPLPRLFAGQATQLTTLKLCYTFPESDSVSFANVRRLLIRGKKRKPITIELPRLFEILEACPNLEELRTVKASFTESEDDERPLRRLRLEHLRVLDLTRCSPHVVADIFRHLIIPECAIRFYTWLERAADFTFRFGIPELLDESSHLREITKLHVEYTSASDLITIQGMTRTAPFHIVASIPSGSDMGEMSTIAGHLLLSIVRTLDLSCLEEFIIAESYYHRVHLGFTRRGWAEVFERMPQLKTLHIRIDSMNDAGFSRSILSALSTVKEITGNLHCPLLETITMVNDKTWSSLQCYLLAVERAKRGHPLKKVSMRLPYYENFEDIVDTDLPAMRQVIESVDLDPPSIDRPAFPDLTW</sequence>
<reference evidence="2 3" key="1">
    <citation type="journal article" date="2012" name="Appl. Environ. Microbiol.">
        <title>Short-read sequencing for genomic analysis of the brown rot fungus Fibroporia radiculosa.</title>
        <authorList>
            <person name="Tang J.D."/>
            <person name="Perkins A.D."/>
            <person name="Sonstegard T.S."/>
            <person name="Schroeder S.G."/>
            <person name="Burgess S.C."/>
            <person name="Diehl S.V."/>
        </authorList>
    </citation>
    <scope>NUCLEOTIDE SEQUENCE [LARGE SCALE GENOMIC DNA]</scope>
    <source>
        <strain evidence="2 3">TFFH 294</strain>
    </source>
</reference>
<dbReference type="RefSeq" id="XP_012184001.1">
    <property type="nucleotide sequence ID" value="XM_012328611.1"/>
</dbReference>
<dbReference type="AlphaFoldDB" id="J4GCU8"/>
<accession>J4GCU8</accession>
<proteinExistence type="predicted"/>
<dbReference type="Gene3D" id="1.20.1280.50">
    <property type="match status" value="1"/>
</dbReference>
<dbReference type="GeneID" id="24099629"/>
<dbReference type="Proteomes" id="UP000006352">
    <property type="component" value="Unassembled WGS sequence"/>
</dbReference>
<dbReference type="Gene3D" id="3.80.10.10">
    <property type="entry name" value="Ribonuclease Inhibitor"/>
    <property type="match status" value="1"/>
</dbReference>
<evidence type="ECO:0000313" key="3">
    <source>
        <dbReference type="Proteomes" id="UP000006352"/>
    </source>
</evidence>
<dbReference type="PANTHER" id="PTHR38926">
    <property type="entry name" value="F-BOX DOMAIN CONTAINING PROTEIN, EXPRESSED"/>
    <property type="match status" value="1"/>
</dbReference>
<dbReference type="PANTHER" id="PTHR38926:SF5">
    <property type="entry name" value="F-BOX AND LEUCINE-RICH REPEAT PROTEIN 6"/>
    <property type="match status" value="1"/>
</dbReference>
<dbReference type="InterPro" id="IPR001810">
    <property type="entry name" value="F-box_dom"/>
</dbReference>
<dbReference type="InParanoid" id="J4GCU8"/>
<dbReference type="Pfam" id="PF12937">
    <property type="entry name" value="F-box-like"/>
    <property type="match status" value="1"/>
</dbReference>
<dbReference type="EMBL" id="HE797165">
    <property type="protein sequence ID" value="CCM04718.1"/>
    <property type="molecule type" value="Genomic_DNA"/>
</dbReference>
<organism evidence="2 3">
    <name type="scientific">Fibroporia radiculosa</name>
    <dbReference type="NCBI Taxonomy" id="599839"/>
    <lineage>
        <taxon>Eukaryota</taxon>
        <taxon>Fungi</taxon>
        <taxon>Dikarya</taxon>
        <taxon>Basidiomycota</taxon>
        <taxon>Agaricomycotina</taxon>
        <taxon>Agaricomycetes</taxon>
        <taxon>Polyporales</taxon>
        <taxon>Fibroporiaceae</taxon>
        <taxon>Fibroporia</taxon>
    </lineage>
</organism>
<dbReference type="SUPFAM" id="SSF52047">
    <property type="entry name" value="RNI-like"/>
    <property type="match status" value="1"/>
</dbReference>
<name>J4GCU8_9APHY</name>
<feature type="domain" description="F-box" evidence="1">
    <location>
        <begin position="65"/>
        <end position="117"/>
    </location>
</feature>
<dbReference type="STRING" id="599839.J4GCU8"/>
<evidence type="ECO:0000259" key="1">
    <source>
        <dbReference type="Pfam" id="PF12937"/>
    </source>
</evidence>
<evidence type="ECO:0000313" key="2">
    <source>
        <dbReference type="EMBL" id="CCM04718.1"/>
    </source>
</evidence>
<gene>
    <name evidence="2" type="ORF">FIBRA_06906</name>
</gene>